<dbReference type="SMART" id="SM00448">
    <property type="entry name" value="REC"/>
    <property type="match status" value="1"/>
</dbReference>
<dbReference type="SUPFAM" id="SSF52172">
    <property type="entry name" value="CheY-like"/>
    <property type="match status" value="1"/>
</dbReference>
<dbReference type="PROSITE" id="PS50110">
    <property type="entry name" value="RESPONSE_REGULATORY"/>
    <property type="match status" value="1"/>
</dbReference>
<protein>
    <submittedName>
        <fullName evidence="3">Response regulator receiver domain-containing protein</fullName>
    </submittedName>
</protein>
<dbReference type="Gene3D" id="3.40.50.2300">
    <property type="match status" value="1"/>
</dbReference>
<dbReference type="GO" id="GO:0000160">
    <property type="term" value="P:phosphorelay signal transduction system"/>
    <property type="evidence" value="ECO:0007669"/>
    <property type="project" value="InterPro"/>
</dbReference>
<dbReference type="AlphaFoldDB" id="A0A1G6SPM6"/>
<evidence type="ECO:0000256" key="1">
    <source>
        <dbReference type="PROSITE-ProRule" id="PRU00169"/>
    </source>
</evidence>
<evidence type="ECO:0000313" key="3">
    <source>
        <dbReference type="EMBL" id="SDD18798.1"/>
    </source>
</evidence>
<proteinExistence type="predicted"/>
<feature type="domain" description="Response regulatory" evidence="2">
    <location>
        <begin position="5"/>
        <end position="130"/>
    </location>
</feature>
<accession>A0A1G6SPM6</accession>
<reference evidence="4" key="1">
    <citation type="submission" date="2016-10" db="EMBL/GenBank/DDBJ databases">
        <authorList>
            <person name="Varghese N."/>
            <person name="Submissions S."/>
        </authorList>
    </citation>
    <scope>NUCLEOTIDE SEQUENCE [LARGE SCALE GENOMIC DNA]</scope>
    <source>
        <strain evidence="4">DSM 23095</strain>
    </source>
</reference>
<sequence>MRQMHILLIEDNEGDILLIKEALSNRPTVKKISVATDGQQGIDFVTQKGVYIDALQPDLILLDINLPLKNGHEVLHTLKTDSKTKHIPIIVLTTSSSPDDINKSYQSFANLYVTKPVDMDAFDDAISAIESYWSGMVKLPKISA</sequence>
<dbReference type="OrthoDB" id="7631574at2"/>
<evidence type="ECO:0000259" key="2">
    <source>
        <dbReference type="PROSITE" id="PS50110"/>
    </source>
</evidence>
<dbReference type="InterPro" id="IPR052893">
    <property type="entry name" value="TCS_response_regulator"/>
</dbReference>
<keyword evidence="4" id="KW-1185">Reference proteome</keyword>
<keyword evidence="1" id="KW-0597">Phosphoprotein</keyword>
<dbReference type="CDD" id="cd17557">
    <property type="entry name" value="REC_Rcp-like"/>
    <property type="match status" value="1"/>
</dbReference>
<feature type="modified residue" description="4-aspartylphosphate" evidence="1">
    <location>
        <position position="63"/>
    </location>
</feature>
<dbReference type="RefSeq" id="WP_087939396.1">
    <property type="nucleotide sequence ID" value="NZ_FNAC01000018.1"/>
</dbReference>
<dbReference type="PANTHER" id="PTHR44520">
    <property type="entry name" value="RESPONSE REGULATOR RCP1-RELATED"/>
    <property type="match status" value="1"/>
</dbReference>
<evidence type="ECO:0000313" key="4">
    <source>
        <dbReference type="Proteomes" id="UP000199060"/>
    </source>
</evidence>
<dbReference type="STRING" id="686796.SAMN04488104_101819"/>
<dbReference type="InterPro" id="IPR011006">
    <property type="entry name" value="CheY-like_superfamily"/>
</dbReference>
<dbReference type="EMBL" id="FNAC01000018">
    <property type="protein sequence ID" value="SDD18798.1"/>
    <property type="molecule type" value="Genomic_DNA"/>
</dbReference>
<dbReference type="Proteomes" id="UP000199060">
    <property type="component" value="Unassembled WGS sequence"/>
</dbReference>
<name>A0A1G6SPM6_9BACT</name>
<dbReference type="Pfam" id="PF00072">
    <property type="entry name" value="Response_reg"/>
    <property type="match status" value="1"/>
</dbReference>
<organism evidence="3 4">
    <name type="scientific">Algoriphagus faecimaris</name>
    <dbReference type="NCBI Taxonomy" id="686796"/>
    <lineage>
        <taxon>Bacteria</taxon>
        <taxon>Pseudomonadati</taxon>
        <taxon>Bacteroidota</taxon>
        <taxon>Cytophagia</taxon>
        <taxon>Cytophagales</taxon>
        <taxon>Cyclobacteriaceae</taxon>
        <taxon>Algoriphagus</taxon>
    </lineage>
</organism>
<gene>
    <name evidence="3" type="ORF">SAMN04488104_101819</name>
</gene>
<dbReference type="PANTHER" id="PTHR44520:SF2">
    <property type="entry name" value="RESPONSE REGULATOR RCP1"/>
    <property type="match status" value="1"/>
</dbReference>
<dbReference type="InterPro" id="IPR001789">
    <property type="entry name" value="Sig_transdc_resp-reg_receiver"/>
</dbReference>